<dbReference type="NCBIfam" id="TIGR00277">
    <property type="entry name" value="HDIG"/>
    <property type="match status" value="1"/>
</dbReference>
<dbReference type="CDD" id="cd00077">
    <property type="entry name" value="HDc"/>
    <property type="match status" value="1"/>
</dbReference>
<dbReference type="AlphaFoldDB" id="A0A1I0C9G7"/>
<dbReference type="STRING" id="426128.SAMN05660297_01547"/>
<protein>
    <submittedName>
        <fullName evidence="2">HDIG domain-containing protein</fullName>
    </submittedName>
</protein>
<keyword evidence="3" id="KW-1185">Reference proteome</keyword>
<dbReference type="InterPro" id="IPR003607">
    <property type="entry name" value="HD/PDEase_dom"/>
</dbReference>
<dbReference type="InterPro" id="IPR006675">
    <property type="entry name" value="HDIG_dom"/>
</dbReference>
<gene>
    <name evidence="2" type="ORF">SAMN05660297_01547</name>
</gene>
<proteinExistence type="predicted"/>
<dbReference type="RefSeq" id="WP_090441786.1">
    <property type="nucleotide sequence ID" value="NZ_FOHU01000005.1"/>
</dbReference>
<dbReference type="Proteomes" id="UP000199568">
    <property type="component" value="Unassembled WGS sequence"/>
</dbReference>
<sequence length="160" mass="18803">MLYRVKQFFQGLTAKIYDKDIAFIKEYLSPQEQELFFQLRKSEQRHSLNVAYGCYSEAPENTSLIKAALLHDIGKIGSNLTLINKSFVVIAKNLNLKENMTPAFLNKALYYKNHHGELGYEMLLKLGLEEKILLLVKNHHNTDFHTMEEMKILQYYDDYY</sequence>
<dbReference type="InterPro" id="IPR006674">
    <property type="entry name" value="HD_domain"/>
</dbReference>
<evidence type="ECO:0000259" key="1">
    <source>
        <dbReference type="Pfam" id="PF01966"/>
    </source>
</evidence>
<dbReference type="Pfam" id="PF01966">
    <property type="entry name" value="HD"/>
    <property type="match status" value="1"/>
</dbReference>
<organism evidence="2 3">
    <name type="scientific">Natronincola peptidivorans</name>
    <dbReference type="NCBI Taxonomy" id="426128"/>
    <lineage>
        <taxon>Bacteria</taxon>
        <taxon>Bacillati</taxon>
        <taxon>Bacillota</taxon>
        <taxon>Clostridia</taxon>
        <taxon>Peptostreptococcales</taxon>
        <taxon>Natronincolaceae</taxon>
        <taxon>Natronincola</taxon>
    </lineage>
</organism>
<evidence type="ECO:0000313" key="2">
    <source>
        <dbReference type="EMBL" id="SET16105.1"/>
    </source>
</evidence>
<evidence type="ECO:0000313" key="3">
    <source>
        <dbReference type="Proteomes" id="UP000199568"/>
    </source>
</evidence>
<name>A0A1I0C9G7_9FIRM</name>
<dbReference type="OrthoDB" id="68032at2"/>
<dbReference type="Gene3D" id="1.10.3210.10">
    <property type="entry name" value="Hypothetical protein af1432"/>
    <property type="match status" value="1"/>
</dbReference>
<dbReference type="SUPFAM" id="SSF109604">
    <property type="entry name" value="HD-domain/PDEase-like"/>
    <property type="match status" value="1"/>
</dbReference>
<dbReference type="EMBL" id="FOHU01000005">
    <property type="protein sequence ID" value="SET16105.1"/>
    <property type="molecule type" value="Genomic_DNA"/>
</dbReference>
<feature type="domain" description="HD" evidence="1">
    <location>
        <begin position="45"/>
        <end position="144"/>
    </location>
</feature>
<reference evidence="2 3" key="1">
    <citation type="submission" date="2016-10" db="EMBL/GenBank/DDBJ databases">
        <authorList>
            <person name="de Groot N.N."/>
        </authorList>
    </citation>
    <scope>NUCLEOTIDE SEQUENCE [LARGE SCALE GENOMIC DNA]</scope>
    <source>
        <strain evidence="2 3">DSM 18979</strain>
    </source>
</reference>
<accession>A0A1I0C9G7</accession>